<name>A0A1X7CCG7_TRICW</name>
<dbReference type="AlphaFoldDB" id="A0A1X7CCG7"/>
<feature type="compositionally biased region" description="Polar residues" evidence="1">
    <location>
        <begin position="1"/>
        <end position="24"/>
    </location>
</feature>
<proteinExistence type="predicted"/>
<feature type="region of interest" description="Disordered" evidence="1">
    <location>
        <begin position="1"/>
        <end position="25"/>
    </location>
</feature>
<sequence>MSQLIGRIFQTNKTSADGRSQGASARSREAVLALLADRAWAA</sequence>
<dbReference type="GeneID" id="95549346"/>
<dbReference type="RefSeq" id="WP_254902535.1">
    <property type="nucleotide sequence ID" value="NZ_BSQD01000001.1"/>
</dbReference>
<dbReference type="EMBL" id="FXAH01000001">
    <property type="protein sequence ID" value="SME94134.1"/>
    <property type="molecule type" value="Genomic_DNA"/>
</dbReference>
<accession>A0A1X7CCG7</accession>
<evidence type="ECO:0000256" key="1">
    <source>
        <dbReference type="SAM" id="MobiDB-lite"/>
    </source>
</evidence>
<gene>
    <name evidence="2" type="ORF">SAMN06295900_101175</name>
</gene>
<evidence type="ECO:0000313" key="3">
    <source>
        <dbReference type="Proteomes" id="UP000192911"/>
    </source>
</evidence>
<reference evidence="3" key="1">
    <citation type="submission" date="2017-04" db="EMBL/GenBank/DDBJ databases">
        <authorList>
            <person name="Varghese N."/>
            <person name="Submissions S."/>
        </authorList>
    </citation>
    <scope>NUCLEOTIDE SEQUENCE [LARGE SCALE GENOMIC DNA]</scope>
    <source>
        <strain evidence="3">Ballard 720</strain>
    </source>
</reference>
<protein>
    <submittedName>
        <fullName evidence="2">Uncharacterized protein</fullName>
    </submittedName>
</protein>
<evidence type="ECO:0000313" key="2">
    <source>
        <dbReference type="EMBL" id="SME94134.1"/>
    </source>
</evidence>
<dbReference type="Proteomes" id="UP000192911">
    <property type="component" value="Unassembled WGS sequence"/>
</dbReference>
<dbReference type="STRING" id="28094.SAMN06295900_101175"/>
<organism evidence="2 3">
    <name type="scientific">Trinickia caryophylli</name>
    <name type="common">Paraburkholderia caryophylli</name>
    <dbReference type="NCBI Taxonomy" id="28094"/>
    <lineage>
        <taxon>Bacteria</taxon>
        <taxon>Pseudomonadati</taxon>
        <taxon>Pseudomonadota</taxon>
        <taxon>Betaproteobacteria</taxon>
        <taxon>Burkholderiales</taxon>
        <taxon>Burkholderiaceae</taxon>
        <taxon>Trinickia</taxon>
    </lineage>
</organism>
<keyword evidence="3" id="KW-1185">Reference proteome</keyword>